<accession>C1FP73</accession>
<dbReference type="AlphaFoldDB" id="C1FP73"/>
<dbReference type="Proteomes" id="UP000001374">
    <property type="component" value="Chromosome"/>
</dbReference>
<proteinExistence type="predicted"/>
<dbReference type="RefSeq" id="WP_012704565.1">
    <property type="nucleotide sequence ID" value="NC_012563.1"/>
</dbReference>
<gene>
    <name evidence="1" type="ordered locus">CLM_2062</name>
</gene>
<dbReference type="eggNOG" id="ENOG5032CBG">
    <property type="taxonomic scope" value="Bacteria"/>
</dbReference>
<evidence type="ECO:0000313" key="1">
    <source>
        <dbReference type="EMBL" id="ACO85073.1"/>
    </source>
</evidence>
<reference evidence="1 2" key="1">
    <citation type="submission" date="2008-10" db="EMBL/GenBank/DDBJ databases">
        <title>Genome sequence of Clostridium botulinum A2 Kyoto.</title>
        <authorList>
            <person name="Shrivastava S."/>
            <person name="Brinkac L.M."/>
            <person name="Brown J.L."/>
            <person name="Bruce D."/>
            <person name="Detter C.C."/>
            <person name="Johnson E.A."/>
            <person name="Munk C.A."/>
            <person name="Smith L.A."/>
            <person name="Smith T.J."/>
            <person name="Sutton G."/>
            <person name="Brettin T.S."/>
        </authorList>
    </citation>
    <scope>NUCLEOTIDE SEQUENCE [LARGE SCALE GENOMIC DNA]</scope>
    <source>
        <strain evidence="2">Kyoto / Type A2</strain>
    </source>
</reference>
<organism evidence="1 2">
    <name type="scientific">Clostridium botulinum (strain Kyoto / Type A2)</name>
    <dbReference type="NCBI Taxonomy" id="536232"/>
    <lineage>
        <taxon>Bacteria</taxon>
        <taxon>Bacillati</taxon>
        <taxon>Bacillota</taxon>
        <taxon>Clostridia</taxon>
        <taxon>Eubacteriales</taxon>
        <taxon>Clostridiaceae</taxon>
        <taxon>Clostridium</taxon>
    </lineage>
</organism>
<name>C1FP73_CLOBJ</name>
<dbReference type="EMBL" id="CP001581">
    <property type="protein sequence ID" value="ACO85073.1"/>
    <property type="molecule type" value="Genomic_DNA"/>
</dbReference>
<sequence>MEDDTKNKKNTKIIEVNIDKGVLCIPIWYGINAHIKYFDEYEKFEDYRKAFCGLIFSMVEDNVPQINQLIDDININDIYKIDDKYLIKILKLVIDQSDDLSDYYNENSTGNHFEDFYNSINYEKNKCMKKIQESFKIPKGLESIINSVSKITIPTYVTKNLQQVNKLSEQIRDAYKNITNVIKPIQFQHQNIINDLAKISYDMAKKFDDITNSINAIKFPEKVKEINTELLKFGWYTFGEFSINDINQLYNIIEEYKTDNDVKKYRENINKVMNDFINNESEELIKKILNIFPDRYKIIEDAYNAHKRGLYTLSIPVLLTQADGICKEMLGVSLYSKPRGKNEPKTKNSLESLLKENNIEVGKDSCIYSMLYYPLEILSCLVVNTWDIDKKYNNNEIYSKFNRHAIIHGTDTGYNNRTNSNKCIAILYYLCDVKKEIYENKES</sequence>
<protein>
    <submittedName>
        <fullName evidence="1">Uncharacterized protein</fullName>
    </submittedName>
</protein>
<dbReference type="KEGG" id="cby:CLM_2062"/>
<evidence type="ECO:0000313" key="2">
    <source>
        <dbReference type="Proteomes" id="UP000001374"/>
    </source>
</evidence>
<dbReference type="HOGENOM" id="CLU_617775_0_0_9"/>